<dbReference type="Proteomes" id="UP001168579">
    <property type="component" value="Unassembled WGS sequence"/>
</dbReference>
<sequence>MIPSTGRLFVLTANEYVDNAYYLTVIDEESKGQLTELDMGNDAAKLLRNHSNQVIVAYRELHTTLDPVSLDKTYTMYGKGTEPGFLTAKDVYMDSSGQIYYQKTESSAVVNTVPAIYNFERNSTVVYLFENFLTESEMDVKYNIGATTAIGYDDANGFILIGYQNKNQLQHGGILRVGITPDFKLIDYIDLEGVPQSIFVK</sequence>
<name>A0ABT8RK77_9FLAO</name>
<proteinExistence type="predicted"/>
<reference evidence="1" key="1">
    <citation type="journal article" date="2014" name="Int. J. Syst. Evol. Microbiol.">
        <title>Complete genome of a new Firmicutes species belonging to the dominant human colonic microbiota ('Ruminococcus bicirculans') reveals two chromosomes and a selective capacity to utilize plant glucans.</title>
        <authorList>
            <consortium name="NISC Comparative Sequencing Program"/>
            <person name="Wegmann U."/>
            <person name="Louis P."/>
            <person name="Goesmann A."/>
            <person name="Henrissat B."/>
            <person name="Duncan S.H."/>
            <person name="Flint H.J."/>
        </authorList>
    </citation>
    <scope>NUCLEOTIDE SEQUENCE</scope>
    <source>
        <strain evidence="1">CECT 8869</strain>
    </source>
</reference>
<keyword evidence="2" id="KW-1185">Reference proteome</keyword>
<protein>
    <submittedName>
        <fullName evidence="1">Uncharacterized protein</fullName>
    </submittedName>
</protein>
<dbReference type="RefSeq" id="WP_304434318.1">
    <property type="nucleotide sequence ID" value="NZ_JAUKUC010000001.1"/>
</dbReference>
<comment type="caution">
    <text evidence="1">The sequence shown here is derived from an EMBL/GenBank/DDBJ whole genome shotgun (WGS) entry which is preliminary data.</text>
</comment>
<gene>
    <name evidence="1" type="ORF">Q2T41_00875</name>
</gene>
<organism evidence="1 2">
    <name type="scientific">Maribacter confluentis</name>
    <dbReference type="NCBI Taxonomy" id="1656093"/>
    <lineage>
        <taxon>Bacteria</taxon>
        <taxon>Pseudomonadati</taxon>
        <taxon>Bacteroidota</taxon>
        <taxon>Flavobacteriia</taxon>
        <taxon>Flavobacteriales</taxon>
        <taxon>Flavobacteriaceae</taxon>
        <taxon>Maribacter</taxon>
    </lineage>
</organism>
<accession>A0ABT8RK77</accession>
<reference evidence="1" key="2">
    <citation type="submission" date="2023-06" db="EMBL/GenBank/DDBJ databases">
        <authorList>
            <person name="Lucena T."/>
            <person name="Sun Q."/>
        </authorList>
    </citation>
    <scope>NUCLEOTIDE SEQUENCE</scope>
    <source>
        <strain evidence="1">CECT 8869</strain>
    </source>
</reference>
<dbReference type="EMBL" id="JAUKUC010000001">
    <property type="protein sequence ID" value="MDO1511215.1"/>
    <property type="molecule type" value="Genomic_DNA"/>
</dbReference>
<evidence type="ECO:0000313" key="1">
    <source>
        <dbReference type="EMBL" id="MDO1511215.1"/>
    </source>
</evidence>
<evidence type="ECO:0000313" key="2">
    <source>
        <dbReference type="Proteomes" id="UP001168579"/>
    </source>
</evidence>